<evidence type="ECO:0000313" key="1">
    <source>
        <dbReference type="EMBL" id="MBP2623396.1"/>
    </source>
</evidence>
<dbReference type="InterPro" id="IPR029068">
    <property type="entry name" value="Glyas_Bleomycin-R_OHBP_Dase"/>
</dbReference>
<dbReference type="Gene3D" id="3.30.720.120">
    <property type="match status" value="1"/>
</dbReference>
<dbReference type="RefSeq" id="WP_209627896.1">
    <property type="nucleotide sequence ID" value="NZ_PRDG01000003.1"/>
</dbReference>
<evidence type="ECO:0000313" key="2">
    <source>
        <dbReference type="Proteomes" id="UP001519296"/>
    </source>
</evidence>
<name>A0ABS5B4F6_9STRE</name>
<dbReference type="EMBL" id="PRDG01000003">
    <property type="protein sequence ID" value="MBP2623396.1"/>
    <property type="molecule type" value="Genomic_DNA"/>
</dbReference>
<keyword evidence="2" id="KW-1185">Reference proteome</keyword>
<sequence length="133" mass="15580">MLNSFYPVLMCQEVDSCADFFTRYFHFDCVFQSDWYVSLKSKEGFELAVIASHHDTIPETYRQICQGIILNLEVENVSDLYSIFKEEKEVQIIQELRDEGFGQRHFIIAGPENILIDIIKVIPPSKQYAENYQ</sequence>
<organism evidence="1 2">
    <name type="scientific">Streptococcus oricebi</name>
    <dbReference type="NCBI Taxonomy" id="1547447"/>
    <lineage>
        <taxon>Bacteria</taxon>
        <taxon>Bacillati</taxon>
        <taxon>Bacillota</taxon>
        <taxon>Bacilli</taxon>
        <taxon>Lactobacillales</taxon>
        <taxon>Streptococcaceae</taxon>
        <taxon>Streptococcus</taxon>
    </lineage>
</organism>
<dbReference type="Gene3D" id="3.30.720.110">
    <property type="match status" value="1"/>
</dbReference>
<protein>
    <submittedName>
        <fullName evidence="1">Glyoxalase</fullName>
    </submittedName>
</protein>
<dbReference type="SUPFAM" id="SSF54593">
    <property type="entry name" value="Glyoxalase/Bleomycin resistance protein/Dihydroxybiphenyl dioxygenase"/>
    <property type="match status" value="1"/>
</dbReference>
<dbReference type="Proteomes" id="UP001519296">
    <property type="component" value="Unassembled WGS sequence"/>
</dbReference>
<proteinExistence type="predicted"/>
<accession>A0ABS5B4F6</accession>
<reference evidence="1 2" key="1">
    <citation type="submission" date="2018-02" db="EMBL/GenBank/DDBJ databases">
        <title>Draft genome sequence of Streptococcus oricebi CCUG 70868T type strain.</title>
        <authorList>
            <person name="Mendez V."/>
            <person name="Salva-Serra F."/>
            <person name="Jaen-Luchoro D."/>
            <person name="Gonzales-Siles L."/>
            <person name="Karlsson R."/>
            <person name="Engstrom-Jakobsson H."/>
            <person name="Busquets A."/>
            <person name="Gomila M."/>
            <person name="Pineiro-Iglesias B."/>
            <person name="Bennasar-Figueras A."/>
            <person name="Seeger M."/>
            <person name="Moore E."/>
        </authorList>
    </citation>
    <scope>NUCLEOTIDE SEQUENCE [LARGE SCALE GENOMIC DNA]</scope>
    <source>
        <strain evidence="1 2">CCUG 70868</strain>
    </source>
</reference>
<gene>
    <name evidence="1" type="ORF">C4K46_05515</name>
</gene>
<comment type="caution">
    <text evidence="1">The sequence shown here is derived from an EMBL/GenBank/DDBJ whole genome shotgun (WGS) entry which is preliminary data.</text>
</comment>